<dbReference type="InterPro" id="IPR012677">
    <property type="entry name" value="Nucleotide-bd_a/b_plait_sf"/>
</dbReference>
<dbReference type="AlphaFoldDB" id="A0A7R9FYJ3"/>
<organism evidence="2">
    <name type="scientific">Timema shepardi</name>
    <name type="common">Walking stick</name>
    <dbReference type="NCBI Taxonomy" id="629360"/>
    <lineage>
        <taxon>Eukaryota</taxon>
        <taxon>Metazoa</taxon>
        <taxon>Ecdysozoa</taxon>
        <taxon>Arthropoda</taxon>
        <taxon>Hexapoda</taxon>
        <taxon>Insecta</taxon>
        <taxon>Pterygota</taxon>
        <taxon>Neoptera</taxon>
        <taxon>Polyneoptera</taxon>
        <taxon>Phasmatodea</taxon>
        <taxon>Timematodea</taxon>
        <taxon>Timematoidea</taxon>
        <taxon>Timematidae</taxon>
        <taxon>Timema</taxon>
    </lineage>
</organism>
<feature type="region of interest" description="Disordered" evidence="1">
    <location>
        <begin position="205"/>
        <end position="234"/>
    </location>
</feature>
<dbReference type="Gene3D" id="3.30.70.330">
    <property type="match status" value="1"/>
</dbReference>
<evidence type="ECO:0008006" key="3">
    <source>
        <dbReference type="Google" id="ProtNLM"/>
    </source>
</evidence>
<gene>
    <name evidence="2" type="ORF">TSIB3V08_LOCUS3492</name>
</gene>
<dbReference type="EMBL" id="OC001168">
    <property type="protein sequence ID" value="CAD7259285.1"/>
    <property type="molecule type" value="Genomic_DNA"/>
</dbReference>
<proteinExistence type="predicted"/>
<dbReference type="SUPFAM" id="SSF54928">
    <property type="entry name" value="RNA-binding domain, RBD"/>
    <property type="match status" value="1"/>
</dbReference>
<dbReference type="GO" id="GO:0003676">
    <property type="term" value="F:nucleic acid binding"/>
    <property type="evidence" value="ECO:0007669"/>
    <property type="project" value="InterPro"/>
</dbReference>
<protein>
    <recommendedName>
        <fullName evidence="3">RRM domain-containing protein</fullName>
    </recommendedName>
</protein>
<accession>A0A7R9FYJ3</accession>
<dbReference type="InterPro" id="IPR035979">
    <property type="entry name" value="RBD_domain_sf"/>
</dbReference>
<evidence type="ECO:0000256" key="1">
    <source>
        <dbReference type="SAM" id="MobiDB-lite"/>
    </source>
</evidence>
<name>A0A7R9FYJ3_TIMSH</name>
<evidence type="ECO:0000313" key="2">
    <source>
        <dbReference type="EMBL" id="CAD7259285.1"/>
    </source>
</evidence>
<reference evidence="2" key="1">
    <citation type="submission" date="2020-11" db="EMBL/GenBank/DDBJ databases">
        <authorList>
            <person name="Tran Van P."/>
        </authorList>
    </citation>
    <scope>NUCLEOTIDE SEQUENCE</scope>
</reference>
<sequence length="694" mass="78378">MKKMIEKRNQKNQIMMMRPVMQKKHKKNRLKSQTKILMNNQHRLDKKRDSKPATLTPTRKMELECQLFPAMVTAAIATRTAWDLTCPRESDANKKKRPSAGQPRGYAFVTFVACTDANKARTILDGKLLGCKHVMVRWANTVSKEELERHKPELKIPALAGAQNDKKLSRQTTIQAIEAKLKLMEHGCDDEFKVNNRPAGILYRPPPVIRDSSSTNSRLHRGRQQARPYRLPRPLSLGPRGLPVPLALSCSARLAAHGLIASDCVARPLTGFGLTSVCVGRSRAVGSMLGLLRASRVDCNVITCENGDEAPLEPVNEFFIRIQTLIRRRGGFSEVQTVDRIYSNLRPSIRINIRRCEVETVAQLLQVAVHFQQCNGEIRDYYRWAQPTRKETRMVEDQMNERLGVSGKTFDSGNGHGIYGNCQNRSSCTPTNPDQFKEKKCYRCNSKFHLAHNCDKQSQSNVLVVSAAGPRREGRKHNLRSGIGFPRQIITNCPPHHSKETMLLGAPVELEPLKIVALLDTGSLHNVSEDLLGTLYTRGLVKDSERSEIDCVTASLVKFRVVTRLKVSVKIAWLAWPLWFLVAPRLVTQMTLVHNFFRGTRTKIDVYSGTISFKFHPGLLVRLTPLSCLDTPSASVLEERRDHRPEFETVLAEYPDVVCDRIGHTNVFSHSIELVDHTPVRSKAYFYAPLSPKF</sequence>